<evidence type="ECO:0000256" key="1">
    <source>
        <dbReference type="SAM" id="MobiDB-lite"/>
    </source>
</evidence>
<dbReference type="InterPro" id="IPR002156">
    <property type="entry name" value="RNaseH_domain"/>
</dbReference>
<reference evidence="3" key="1">
    <citation type="journal article" date="2023" name="Plant J.">
        <title>Genome sequences and population genomics provide insights into the demographic history, inbreeding, and mutation load of two 'living fossil' tree species of Dipteronia.</title>
        <authorList>
            <person name="Feng Y."/>
            <person name="Comes H.P."/>
            <person name="Chen J."/>
            <person name="Zhu S."/>
            <person name="Lu R."/>
            <person name="Zhang X."/>
            <person name="Li P."/>
            <person name="Qiu J."/>
            <person name="Olsen K.M."/>
            <person name="Qiu Y."/>
        </authorList>
    </citation>
    <scope>NUCLEOTIDE SEQUENCE</scope>
    <source>
        <strain evidence="3">NBL</strain>
    </source>
</reference>
<gene>
    <name evidence="3" type="ORF">Dsin_015831</name>
</gene>
<comment type="caution">
    <text evidence="3">The sequence shown here is derived from an EMBL/GenBank/DDBJ whole genome shotgun (WGS) entry which is preliminary data.</text>
</comment>
<dbReference type="SUPFAM" id="SSF53098">
    <property type="entry name" value="Ribonuclease H-like"/>
    <property type="match status" value="1"/>
</dbReference>
<dbReference type="EMBL" id="JANJYJ010000005">
    <property type="protein sequence ID" value="KAK3211125.1"/>
    <property type="molecule type" value="Genomic_DNA"/>
</dbReference>
<dbReference type="Proteomes" id="UP001281410">
    <property type="component" value="Unassembled WGS sequence"/>
</dbReference>
<dbReference type="GO" id="GO:0003676">
    <property type="term" value="F:nucleic acid binding"/>
    <property type="evidence" value="ECO:0007669"/>
    <property type="project" value="InterPro"/>
</dbReference>
<dbReference type="InterPro" id="IPR012337">
    <property type="entry name" value="RNaseH-like_sf"/>
</dbReference>
<protein>
    <recommendedName>
        <fullName evidence="2">RNase H type-1 domain-containing protein</fullName>
    </recommendedName>
</protein>
<sequence>MDGSTRGSPGLTGIYRVLRDSKGKVMCSFLAHIGINDAIMAEVMAICRACELCVSRLELMGWDIAIISDSMVAVSWINNADLGNLRHIQTYPEAKQFCQKPLANFEELDSLFSRVSATGIHNWSSRMQGIPEMGNTSTDFASSMYGGSYVKLLEEDDNTPTPNSGVNFEEHPIQNEEQPKKQKKRKVDGNHQDMDRIINVLEKSDDQGPSVKDCVLILKRFLNYKNPLYFVASKALCRRQENQEFWIEMDNGEERLAWIESLQN</sequence>
<feature type="domain" description="RNase H type-1" evidence="2">
    <location>
        <begin position="2"/>
        <end position="92"/>
    </location>
</feature>
<evidence type="ECO:0000259" key="2">
    <source>
        <dbReference type="Pfam" id="PF13456"/>
    </source>
</evidence>
<accession>A0AAE0ABY4</accession>
<keyword evidence="4" id="KW-1185">Reference proteome</keyword>
<dbReference type="CDD" id="cd06222">
    <property type="entry name" value="RNase_H_like"/>
    <property type="match status" value="1"/>
</dbReference>
<organism evidence="3 4">
    <name type="scientific">Dipteronia sinensis</name>
    <dbReference type="NCBI Taxonomy" id="43782"/>
    <lineage>
        <taxon>Eukaryota</taxon>
        <taxon>Viridiplantae</taxon>
        <taxon>Streptophyta</taxon>
        <taxon>Embryophyta</taxon>
        <taxon>Tracheophyta</taxon>
        <taxon>Spermatophyta</taxon>
        <taxon>Magnoliopsida</taxon>
        <taxon>eudicotyledons</taxon>
        <taxon>Gunneridae</taxon>
        <taxon>Pentapetalae</taxon>
        <taxon>rosids</taxon>
        <taxon>malvids</taxon>
        <taxon>Sapindales</taxon>
        <taxon>Sapindaceae</taxon>
        <taxon>Hippocastanoideae</taxon>
        <taxon>Acereae</taxon>
        <taxon>Dipteronia</taxon>
    </lineage>
</organism>
<dbReference type="Pfam" id="PF13456">
    <property type="entry name" value="RVT_3"/>
    <property type="match status" value="1"/>
</dbReference>
<feature type="region of interest" description="Disordered" evidence="1">
    <location>
        <begin position="154"/>
        <end position="192"/>
    </location>
</feature>
<dbReference type="Gene3D" id="3.30.420.10">
    <property type="entry name" value="Ribonuclease H-like superfamily/Ribonuclease H"/>
    <property type="match status" value="1"/>
</dbReference>
<name>A0AAE0ABY4_9ROSI</name>
<dbReference type="GO" id="GO:0004523">
    <property type="term" value="F:RNA-DNA hybrid ribonuclease activity"/>
    <property type="evidence" value="ECO:0007669"/>
    <property type="project" value="InterPro"/>
</dbReference>
<dbReference type="AlphaFoldDB" id="A0AAE0ABY4"/>
<dbReference type="InterPro" id="IPR044730">
    <property type="entry name" value="RNase_H-like_dom_plant"/>
</dbReference>
<proteinExistence type="predicted"/>
<dbReference type="InterPro" id="IPR036397">
    <property type="entry name" value="RNaseH_sf"/>
</dbReference>
<evidence type="ECO:0000313" key="4">
    <source>
        <dbReference type="Proteomes" id="UP001281410"/>
    </source>
</evidence>
<evidence type="ECO:0000313" key="3">
    <source>
        <dbReference type="EMBL" id="KAK3211125.1"/>
    </source>
</evidence>
<feature type="compositionally biased region" description="Basic and acidic residues" evidence="1">
    <location>
        <begin position="168"/>
        <end position="180"/>
    </location>
</feature>